<organism evidence="3 4">
    <name type="scientific">Pomacea canaliculata</name>
    <name type="common">Golden apple snail</name>
    <dbReference type="NCBI Taxonomy" id="400727"/>
    <lineage>
        <taxon>Eukaryota</taxon>
        <taxon>Metazoa</taxon>
        <taxon>Spiralia</taxon>
        <taxon>Lophotrochozoa</taxon>
        <taxon>Mollusca</taxon>
        <taxon>Gastropoda</taxon>
        <taxon>Caenogastropoda</taxon>
        <taxon>Architaenioglossa</taxon>
        <taxon>Ampullarioidea</taxon>
        <taxon>Ampullariidae</taxon>
        <taxon>Pomacea</taxon>
    </lineage>
</organism>
<dbReference type="GO" id="GO:0031507">
    <property type="term" value="P:heterochromatin formation"/>
    <property type="evidence" value="ECO:0007669"/>
    <property type="project" value="TreeGrafter"/>
</dbReference>
<dbReference type="Gene3D" id="2.30.30.490">
    <property type="match status" value="1"/>
</dbReference>
<reference evidence="3 4" key="1">
    <citation type="submission" date="2018-04" db="EMBL/GenBank/DDBJ databases">
        <title>The genome of golden apple snail Pomacea canaliculata provides insight into stress tolerance and invasive adaptation.</title>
        <authorList>
            <person name="Liu C."/>
            <person name="Liu B."/>
            <person name="Ren Y."/>
            <person name="Zhang Y."/>
            <person name="Wang H."/>
            <person name="Li S."/>
            <person name="Jiang F."/>
            <person name="Yin L."/>
            <person name="Zhang G."/>
            <person name="Qian W."/>
            <person name="Fan W."/>
        </authorList>
    </citation>
    <scope>NUCLEOTIDE SEQUENCE [LARGE SCALE GENOMIC DNA]</scope>
    <source>
        <strain evidence="3">SZHN2017</strain>
        <tissue evidence="3">Muscle</tissue>
    </source>
</reference>
<accession>A0A2T7PG31</accession>
<feature type="domain" description="BAH" evidence="2">
    <location>
        <begin position="247"/>
        <end position="400"/>
    </location>
</feature>
<keyword evidence="4" id="KW-1185">Reference proteome</keyword>
<dbReference type="OrthoDB" id="1922186at2759"/>
<dbReference type="STRING" id="400727.A0A2T7PG31"/>
<dbReference type="InterPro" id="IPR053032">
    <property type="entry name" value="BAH_domain-containing"/>
</dbReference>
<dbReference type="GO" id="GO:0005677">
    <property type="term" value="C:chromatin silencing complex"/>
    <property type="evidence" value="ECO:0007669"/>
    <property type="project" value="TreeGrafter"/>
</dbReference>
<feature type="region of interest" description="Disordered" evidence="1">
    <location>
        <begin position="91"/>
        <end position="166"/>
    </location>
</feature>
<dbReference type="GO" id="GO:0003682">
    <property type="term" value="F:chromatin binding"/>
    <property type="evidence" value="ECO:0007669"/>
    <property type="project" value="InterPro"/>
</dbReference>
<protein>
    <recommendedName>
        <fullName evidence="2">BAH domain-containing protein</fullName>
    </recommendedName>
</protein>
<evidence type="ECO:0000313" key="4">
    <source>
        <dbReference type="Proteomes" id="UP000245119"/>
    </source>
</evidence>
<dbReference type="EMBL" id="PZQS01000004">
    <property type="protein sequence ID" value="PVD32330.1"/>
    <property type="molecule type" value="Genomic_DNA"/>
</dbReference>
<gene>
    <name evidence="3" type="ORF">C0Q70_07763</name>
</gene>
<dbReference type="AlphaFoldDB" id="A0A2T7PG31"/>
<dbReference type="InterPro" id="IPR043151">
    <property type="entry name" value="BAH_sf"/>
</dbReference>
<sequence>MRRDNPTPSTTLDTSWPQLETHARAFCVDFSYYPGGYYQPAAAGPLLPQPIAQTCLLAHHIPVRVPHAQVKVLIHNPDTPHDLAAFSERTYTGKSSDSNNNSSSVNNDIGNISNKNSGSVRGNSASKYSETDVSVITSSNSKKRTSTDNSKSKNVSGKKSAESRVELKNRDVEKACKRKYEKRKAKVTKTEVEVKEEKEVKREEPEVPDHGWRWIGEPEVKKIPSVNADMPPVERRCYSAIRHIDGDVIFSRDCVLLRSGSRKSDVPYVAKVAAFWEHPESGEMMMSLLWYYQPEHTEAGRQAHDLESEVFASRHWDENSVACIDDKCYVLTYDQYCRYQGEMRRHENNALPRSKVVPILEMFEGSQYNRELPDHDVDPENVFMCRKVYDFRQKRILKNPS</sequence>
<proteinExistence type="predicted"/>
<comment type="caution">
    <text evidence="3">The sequence shown here is derived from an EMBL/GenBank/DDBJ whole genome shotgun (WGS) entry which is preliminary data.</text>
</comment>
<evidence type="ECO:0000313" key="3">
    <source>
        <dbReference type="EMBL" id="PVD32330.1"/>
    </source>
</evidence>
<feature type="compositionally biased region" description="Polar residues" evidence="1">
    <location>
        <begin position="115"/>
        <end position="140"/>
    </location>
</feature>
<feature type="compositionally biased region" description="Low complexity" evidence="1">
    <location>
        <begin position="95"/>
        <end position="114"/>
    </location>
</feature>
<evidence type="ECO:0000256" key="1">
    <source>
        <dbReference type="SAM" id="MobiDB-lite"/>
    </source>
</evidence>
<dbReference type="InterPro" id="IPR001025">
    <property type="entry name" value="BAH_dom"/>
</dbReference>
<name>A0A2T7PG31_POMCA</name>
<dbReference type="Pfam" id="PF01426">
    <property type="entry name" value="BAH"/>
    <property type="match status" value="1"/>
</dbReference>
<dbReference type="PANTHER" id="PTHR46576:SF1">
    <property type="entry name" value="BROMO ADJACENT HOMOLOGY DOMAIN-CONTAINING 1 PROTEIN"/>
    <property type="match status" value="1"/>
</dbReference>
<dbReference type="Proteomes" id="UP000245119">
    <property type="component" value="Linkage Group LG4"/>
</dbReference>
<dbReference type="GO" id="GO:0045892">
    <property type="term" value="P:negative regulation of DNA-templated transcription"/>
    <property type="evidence" value="ECO:0007669"/>
    <property type="project" value="TreeGrafter"/>
</dbReference>
<dbReference type="GO" id="GO:0000976">
    <property type="term" value="F:transcription cis-regulatory region binding"/>
    <property type="evidence" value="ECO:0007669"/>
    <property type="project" value="TreeGrafter"/>
</dbReference>
<evidence type="ECO:0000259" key="2">
    <source>
        <dbReference type="PROSITE" id="PS51038"/>
    </source>
</evidence>
<dbReference type="PROSITE" id="PS51038">
    <property type="entry name" value="BAH"/>
    <property type="match status" value="1"/>
</dbReference>
<dbReference type="PANTHER" id="PTHR46576">
    <property type="entry name" value="BROMO ADJACENT HOMOLOGY DOMAIN-CONTAINING 1 PROTEIN"/>
    <property type="match status" value="1"/>
</dbReference>